<organism evidence="4 5">
    <name type="scientific">Sphingobacterium puteale</name>
    <dbReference type="NCBI Taxonomy" id="2420510"/>
    <lineage>
        <taxon>Bacteria</taxon>
        <taxon>Pseudomonadati</taxon>
        <taxon>Bacteroidota</taxon>
        <taxon>Sphingobacteriia</taxon>
        <taxon>Sphingobacteriales</taxon>
        <taxon>Sphingobacteriaceae</taxon>
        <taxon>Sphingobacterium</taxon>
    </lineage>
</organism>
<dbReference type="GO" id="GO:0016757">
    <property type="term" value="F:glycosyltransferase activity"/>
    <property type="evidence" value="ECO:0007669"/>
    <property type="project" value="InterPro"/>
</dbReference>
<feature type="domain" description="Glycosyltransferase subfamily 4-like N-terminal" evidence="3">
    <location>
        <begin position="53"/>
        <end position="175"/>
    </location>
</feature>
<dbReference type="EMBL" id="RBWS01000001">
    <property type="protein sequence ID" value="RKO73154.1"/>
    <property type="molecule type" value="Genomic_DNA"/>
</dbReference>
<dbReference type="InterPro" id="IPR028098">
    <property type="entry name" value="Glyco_trans_4-like_N"/>
</dbReference>
<evidence type="ECO:0000256" key="1">
    <source>
        <dbReference type="ARBA" id="ARBA00022679"/>
    </source>
</evidence>
<sequence length="369" mass="42478">MRIGFDAKRFFLNKTGLGNYSRDLVRILEKYVPENEYIKYTTKTGNYDIKDPNLEKTTRLPEGFINTRWPNLWRRRRIVHDLKKDNIDIFHGLSGEIPSGLAKAAIKSIVTIHDLIFMRHPELYHPIDRWIYKKKFRHACTAADRIIAISECTKNDIIDLFHIPENKIDVVYQGCHESFKTVKSEEQKRTIKEKLGLPQEFLLNVGTIEARKNILPVVKAIKDLAIPLVVVGKPTRYHQEVIEYIEQNKMENKVYFFQGLEMEELAILYAAATIFIYPSIYEGFGIPIIEALYSGTPVITSKMGVFPEAGGPSSCYVDPMDISQIHDAIKSLLQDTGKRKEMSKKGLEFVQKFNDDRVAQRMSAIYSAL</sequence>
<dbReference type="OrthoDB" id="9801609at2"/>
<evidence type="ECO:0000313" key="5">
    <source>
        <dbReference type="Proteomes" id="UP000282423"/>
    </source>
</evidence>
<dbReference type="InterPro" id="IPR001296">
    <property type="entry name" value="Glyco_trans_1"/>
</dbReference>
<dbReference type="GO" id="GO:0009103">
    <property type="term" value="P:lipopolysaccharide biosynthetic process"/>
    <property type="evidence" value="ECO:0007669"/>
    <property type="project" value="TreeGrafter"/>
</dbReference>
<evidence type="ECO:0000259" key="2">
    <source>
        <dbReference type="Pfam" id="PF00534"/>
    </source>
</evidence>
<comment type="caution">
    <text evidence="4">The sequence shown here is derived from an EMBL/GenBank/DDBJ whole genome shotgun (WGS) entry which is preliminary data.</text>
</comment>
<dbReference type="SUPFAM" id="SSF53756">
    <property type="entry name" value="UDP-Glycosyltransferase/glycogen phosphorylase"/>
    <property type="match status" value="1"/>
</dbReference>
<keyword evidence="1 4" id="KW-0808">Transferase</keyword>
<dbReference type="RefSeq" id="WP_121120493.1">
    <property type="nucleotide sequence ID" value="NZ_RBWS01000001.1"/>
</dbReference>
<feature type="domain" description="Glycosyl transferase family 1" evidence="2">
    <location>
        <begin position="189"/>
        <end position="346"/>
    </location>
</feature>
<dbReference type="Gene3D" id="3.40.50.2000">
    <property type="entry name" value="Glycogen Phosphorylase B"/>
    <property type="match status" value="2"/>
</dbReference>
<dbReference type="Pfam" id="PF13439">
    <property type="entry name" value="Glyco_transf_4"/>
    <property type="match status" value="1"/>
</dbReference>
<accession>A0A420W3Q0</accession>
<name>A0A420W3Q0_9SPHI</name>
<evidence type="ECO:0000313" key="4">
    <source>
        <dbReference type="EMBL" id="RKO73154.1"/>
    </source>
</evidence>
<protein>
    <submittedName>
        <fullName evidence="4">Glycosyltransferase family 1 protein</fullName>
    </submittedName>
</protein>
<keyword evidence="5" id="KW-1185">Reference proteome</keyword>
<proteinExistence type="predicted"/>
<dbReference type="Proteomes" id="UP000282423">
    <property type="component" value="Unassembled WGS sequence"/>
</dbReference>
<dbReference type="PANTHER" id="PTHR46401:SF2">
    <property type="entry name" value="GLYCOSYLTRANSFERASE WBBK-RELATED"/>
    <property type="match status" value="1"/>
</dbReference>
<reference evidence="4 5" key="1">
    <citation type="submission" date="2018-10" db="EMBL/GenBank/DDBJ databases">
        <title>Sphingobacterium sp. M05W1-28.</title>
        <authorList>
            <person name="Cai H."/>
        </authorList>
    </citation>
    <scope>NUCLEOTIDE SEQUENCE [LARGE SCALE GENOMIC DNA]</scope>
    <source>
        <strain evidence="4 5">M05W1-28</strain>
    </source>
</reference>
<dbReference type="AlphaFoldDB" id="A0A420W3Q0"/>
<dbReference type="PANTHER" id="PTHR46401">
    <property type="entry name" value="GLYCOSYLTRANSFERASE WBBK-RELATED"/>
    <property type="match status" value="1"/>
</dbReference>
<dbReference type="Pfam" id="PF00534">
    <property type="entry name" value="Glycos_transf_1"/>
    <property type="match status" value="1"/>
</dbReference>
<evidence type="ECO:0000259" key="3">
    <source>
        <dbReference type="Pfam" id="PF13439"/>
    </source>
</evidence>
<dbReference type="CDD" id="cd03809">
    <property type="entry name" value="GT4_MtfB-like"/>
    <property type="match status" value="1"/>
</dbReference>
<gene>
    <name evidence="4" type="ORF">D7322_00280</name>
</gene>